<reference evidence="1 2" key="1">
    <citation type="submission" date="2023-08" db="EMBL/GenBank/DDBJ databases">
        <title>The draft genome sequence of Paracraurococcus sp. LOR1-02.</title>
        <authorList>
            <person name="Kingkaew E."/>
            <person name="Tanasupawat S."/>
        </authorList>
    </citation>
    <scope>NUCLEOTIDE SEQUENCE [LARGE SCALE GENOMIC DNA]</scope>
    <source>
        <strain evidence="1 2">LOR1-02</strain>
    </source>
</reference>
<organism evidence="1 2">
    <name type="scientific">Paracraurococcus lichenis</name>
    <dbReference type="NCBI Taxonomy" id="3064888"/>
    <lineage>
        <taxon>Bacteria</taxon>
        <taxon>Pseudomonadati</taxon>
        <taxon>Pseudomonadota</taxon>
        <taxon>Alphaproteobacteria</taxon>
        <taxon>Acetobacterales</taxon>
        <taxon>Roseomonadaceae</taxon>
        <taxon>Paracraurococcus</taxon>
    </lineage>
</organism>
<name>A0ABT9EDI9_9PROT</name>
<evidence type="ECO:0000313" key="1">
    <source>
        <dbReference type="EMBL" id="MDO9714271.1"/>
    </source>
</evidence>
<comment type="caution">
    <text evidence="1">The sequence shown here is derived from an EMBL/GenBank/DDBJ whole genome shotgun (WGS) entry which is preliminary data.</text>
</comment>
<evidence type="ECO:0000313" key="2">
    <source>
        <dbReference type="Proteomes" id="UP001243009"/>
    </source>
</evidence>
<protein>
    <submittedName>
        <fullName evidence="1">Uncharacterized protein</fullName>
    </submittedName>
</protein>
<keyword evidence="2" id="KW-1185">Reference proteome</keyword>
<sequence length="73" mass="7713">MTSGRFTWHFVFVAGEARVAFGGVLAASLAAHASGTPPERLAAERTKPLHTLLLVAASAALRHDHPGVPAWEQ</sequence>
<dbReference type="RefSeq" id="WP_305109106.1">
    <property type="nucleotide sequence ID" value="NZ_JAUTWS010000200.1"/>
</dbReference>
<dbReference type="Proteomes" id="UP001243009">
    <property type="component" value="Unassembled WGS sequence"/>
</dbReference>
<accession>A0ABT9EDI9</accession>
<proteinExistence type="predicted"/>
<dbReference type="EMBL" id="JAUTWS010000200">
    <property type="protein sequence ID" value="MDO9714271.1"/>
    <property type="molecule type" value="Genomic_DNA"/>
</dbReference>
<gene>
    <name evidence="1" type="ORF">Q7A36_38625</name>
</gene>